<feature type="chain" id="PRO_5032400252" description="LysM domain-containing protein" evidence="1">
    <location>
        <begin position="32"/>
        <end position="278"/>
    </location>
</feature>
<dbReference type="Proteomes" id="UP000589620">
    <property type="component" value="Unassembled WGS sequence"/>
</dbReference>
<name>A0A852SWQ0_9MICO</name>
<organism evidence="2 3">
    <name type="scientific">Leifsonia soli</name>
    <dbReference type="NCBI Taxonomy" id="582665"/>
    <lineage>
        <taxon>Bacteria</taxon>
        <taxon>Bacillati</taxon>
        <taxon>Actinomycetota</taxon>
        <taxon>Actinomycetes</taxon>
        <taxon>Micrococcales</taxon>
        <taxon>Microbacteriaceae</taxon>
        <taxon>Leifsonia</taxon>
    </lineage>
</organism>
<dbReference type="AlphaFoldDB" id="A0A852SWQ0"/>
<dbReference type="EMBL" id="JACCBJ010000001">
    <property type="protein sequence ID" value="NYD73133.1"/>
    <property type="molecule type" value="Genomic_DNA"/>
</dbReference>
<evidence type="ECO:0000313" key="2">
    <source>
        <dbReference type="EMBL" id="NYD73133.1"/>
    </source>
</evidence>
<dbReference type="PROSITE" id="PS51257">
    <property type="entry name" value="PROKAR_LIPOPROTEIN"/>
    <property type="match status" value="1"/>
</dbReference>
<keyword evidence="1" id="KW-0732">Signal</keyword>
<evidence type="ECO:0008006" key="4">
    <source>
        <dbReference type="Google" id="ProtNLM"/>
    </source>
</evidence>
<evidence type="ECO:0000313" key="3">
    <source>
        <dbReference type="Proteomes" id="UP000589620"/>
    </source>
</evidence>
<accession>A0A852SWQ0</accession>
<gene>
    <name evidence="2" type="ORF">BJ963_000652</name>
</gene>
<feature type="signal peptide" evidence="1">
    <location>
        <begin position="1"/>
        <end position="31"/>
    </location>
</feature>
<dbReference type="RefSeq" id="WP_246297979.1">
    <property type="nucleotide sequence ID" value="NZ_JACCBJ010000001.1"/>
</dbReference>
<sequence>MIRMGVGRVAAAAIVVAASTVVSGCSLIAPAAPRPTPTQTATPDAVPIAQQLPDLRVAGQTIATGQLRAVEHDPLPDEPSTPPLTGAVRVVVDSSLRVEVHVRPDTPLPPTTSGSFQLTGYELVATNARHDRRSDPPQRIAFGLTSSLARVSEDGEVVLPIPPGFTTQGDPSYLHSIEETAAGTVVAAAVLAWTLPSPYPSLRAVDHGAVSFARGTTIVEDGVLTGYVPNPYDTLFAVSRRFGLTEVELAWLNPALLAASPDPEMKYGIPIALDPASR</sequence>
<protein>
    <recommendedName>
        <fullName evidence="4">LysM domain-containing protein</fullName>
    </recommendedName>
</protein>
<proteinExistence type="predicted"/>
<keyword evidence="3" id="KW-1185">Reference proteome</keyword>
<evidence type="ECO:0000256" key="1">
    <source>
        <dbReference type="SAM" id="SignalP"/>
    </source>
</evidence>
<reference evidence="2 3" key="1">
    <citation type="submission" date="2020-07" db="EMBL/GenBank/DDBJ databases">
        <title>Sequencing the genomes of 1000 actinobacteria strains.</title>
        <authorList>
            <person name="Klenk H.-P."/>
        </authorList>
    </citation>
    <scope>NUCLEOTIDE SEQUENCE [LARGE SCALE GENOMIC DNA]</scope>
    <source>
        <strain evidence="2 3">DSM 23871</strain>
    </source>
</reference>
<comment type="caution">
    <text evidence="2">The sequence shown here is derived from an EMBL/GenBank/DDBJ whole genome shotgun (WGS) entry which is preliminary data.</text>
</comment>